<name>A0A9X0U1I6_9BACT</name>
<reference evidence="1 2" key="1">
    <citation type="submission" date="2020-08" db="EMBL/GenBank/DDBJ databases">
        <title>Genomic Encyclopedia of Type Strains, Phase IV (KMG-V): Genome sequencing to study the core and pangenomes of soil and plant-associated prokaryotes.</title>
        <authorList>
            <person name="Whitman W."/>
        </authorList>
    </citation>
    <scope>NUCLEOTIDE SEQUENCE [LARGE SCALE GENOMIC DNA]</scope>
    <source>
        <strain evidence="1 2">X5P2</strain>
    </source>
</reference>
<keyword evidence="2" id="KW-1185">Reference proteome</keyword>
<proteinExistence type="predicted"/>
<organism evidence="1 2">
    <name type="scientific">Tunturiibacter gelidiferens</name>
    <dbReference type="NCBI Taxonomy" id="3069689"/>
    <lineage>
        <taxon>Bacteria</taxon>
        <taxon>Pseudomonadati</taxon>
        <taxon>Acidobacteriota</taxon>
        <taxon>Terriglobia</taxon>
        <taxon>Terriglobales</taxon>
        <taxon>Acidobacteriaceae</taxon>
        <taxon>Tunturiibacter</taxon>
    </lineage>
</organism>
<evidence type="ECO:0000313" key="1">
    <source>
        <dbReference type="EMBL" id="MBB5326526.1"/>
    </source>
</evidence>
<dbReference type="AlphaFoldDB" id="A0A9X0U1I6"/>
<evidence type="ECO:0000313" key="2">
    <source>
        <dbReference type="Proteomes" id="UP000535182"/>
    </source>
</evidence>
<sequence length="59" mass="6779">MLVATLVAVEGTSHVNFPAIYFSSYLTPEQTYAELLPVFLATSEPFRRRHSYTLRKDSR</sequence>
<dbReference type="EMBL" id="JACHEB010000001">
    <property type="protein sequence ID" value="MBB5326526.1"/>
    <property type="molecule type" value="Genomic_DNA"/>
</dbReference>
<accession>A0A9X0U1I6</accession>
<gene>
    <name evidence="1" type="ORF">HDF14_000120</name>
</gene>
<protein>
    <submittedName>
        <fullName evidence="1">Uncharacterized protein</fullName>
    </submittedName>
</protein>
<dbReference type="Proteomes" id="UP000535182">
    <property type="component" value="Unassembled WGS sequence"/>
</dbReference>
<comment type="caution">
    <text evidence="1">The sequence shown here is derived from an EMBL/GenBank/DDBJ whole genome shotgun (WGS) entry which is preliminary data.</text>
</comment>